<dbReference type="InterPro" id="IPR002104">
    <property type="entry name" value="Integrase_catalytic"/>
</dbReference>
<evidence type="ECO:0000256" key="1">
    <source>
        <dbReference type="ARBA" id="ARBA00023172"/>
    </source>
</evidence>
<name>A0A1L3LTH9_9HYPH</name>
<feature type="domain" description="Tyr recombinase" evidence="2">
    <location>
        <begin position="20"/>
        <end position="95"/>
    </location>
</feature>
<organism evidence="3 4">
    <name type="scientific">Sinorhizobium americanum</name>
    <dbReference type="NCBI Taxonomy" id="194963"/>
    <lineage>
        <taxon>Bacteria</taxon>
        <taxon>Pseudomonadati</taxon>
        <taxon>Pseudomonadota</taxon>
        <taxon>Alphaproteobacteria</taxon>
        <taxon>Hyphomicrobiales</taxon>
        <taxon>Rhizobiaceae</taxon>
        <taxon>Sinorhizobium/Ensifer group</taxon>
        <taxon>Sinorhizobium</taxon>
    </lineage>
</organism>
<dbReference type="Gene3D" id="1.10.443.10">
    <property type="entry name" value="Intergrase catalytic core"/>
    <property type="match status" value="1"/>
</dbReference>
<dbReference type="InterPro" id="IPR013762">
    <property type="entry name" value="Integrase-like_cat_sf"/>
</dbReference>
<dbReference type="Proteomes" id="UP000182306">
    <property type="component" value="Plasmid B"/>
</dbReference>
<protein>
    <submittedName>
        <fullName evidence="3">Transposase</fullName>
    </submittedName>
</protein>
<dbReference type="EMBL" id="CP013109">
    <property type="protein sequence ID" value="APG93399.1"/>
    <property type="molecule type" value="Genomic_DNA"/>
</dbReference>
<geneLocation type="plasmid" evidence="3 4">
    <name>B</name>
</geneLocation>
<dbReference type="GO" id="GO:0006310">
    <property type="term" value="P:DNA recombination"/>
    <property type="evidence" value="ECO:0007669"/>
    <property type="project" value="UniProtKB-KW"/>
</dbReference>
<evidence type="ECO:0000313" key="4">
    <source>
        <dbReference type="Proteomes" id="UP000182306"/>
    </source>
</evidence>
<dbReference type="SUPFAM" id="SSF56349">
    <property type="entry name" value="DNA breaking-rejoining enzymes"/>
    <property type="match status" value="1"/>
</dbReference>
<dbReference type="InterPro" id="IPR011010">
    <property type="entry name" value="DNA_brk_join_enz"/>
</dbReference>
<dbReference type="GO" id="GO:0015074">
    <property type="term" value="P:DNA integration"/>
    <property type="evidence" value="ECO:0007669"/>
    <property type="project" value="InterPro"/>
</dbReference>
<dbReference type="GO" id="GO:0003677">
    <property type="term" value="F:DNA binding"/>
    <property type="evidence" value="ECO:0007669"/>
    <property type="project" value="InterPro"/>
</dbReference>
<dbReference type="RefSeq" id="WP_234782301.1">
    <property type="nucleotide sequence ID" value="NZ_CP013109.1"/>
</dbReference>
<evidence type="ECO:0000259" key="2">
    <source>
        <dbReference type="Pfam" id="PF00589"/>
    </source>
</evidence>
<accession>A0A1L3LTH9</accession>
<keyword evidence="3" id="KW-0614">Plasmid</keyword>
<dbReference type="AlphaFoldDB" id="A0A1L3LTH9"/>
<gene>
    <name evidence="3" type="ORF">SAMCFNEI73_pB0201</name>
</gene>
<keyword evidence="4" id="KW-1185">Reference proteome</keyword>
<proteinExistence type="predicted"/>
<dbReference type="KEGG" id="same:SAMCFNEI73_pB0201"/>
<sequence>MRLSPQLLGILRTYWRLTCPTKWLFPGRGDKTIDVQVLYAACRSATKAAGLTKRVSVHTLRQSFATRAREERRYPHHPGDARAHLLSTTARYTQVATTTRARTESPPDRLRLEVVPPA</sequence>
<keyword evidence="1" id="KW-0233">DNA recombination</keyword>
<dbReference type="Pfam" id="PF00589">
    <property type="entry name" value="Phage_integrase"/>
    <property type="match status" value="1"/>
</dbReference>
<evidence type="ECO:0000313" key="3">
    <source>
        <dbReference type="EMBL" id="APG93399.1"/>
    </source>
</evidence>
<reference evidence="3 4" key="1">
    <citation type="submission" date="2015-10" db="EMBL/GenBank/DDBJ databases">
        <title>Genomic differences between typical nodule nitrogen-fixing rhizobial strains and those coming from bean seeds.</title>
        <authorList>
            <person name="Peralta H."/>
            <person name="Aguilar-Vera A."/>
            <person name="Diaz R."/>
            <person name="Mora Y."/>
            <person name="Martinez-Batallar G."/>
            <person name="Salazar E."/>
            <person name="Vargas-Lagunas C."/>
            <person name="Encarnacion S."/>
            <person name="Girard L."/>
            <person name="Mora J."/>
        </authorList>
    </citation>
    <scope>NUCLEOTIDE SEQUENCE [LARGE SCALE GENOMIC DNA]</scope>
    <source>
        <strain evidence="3 4">CFNEI 73</strain>
        <plasmid evidence="3 4">B</plasmid>
    </source>
</reference>